<protein>
    <recommendedName>
        <fullName evidence="4">Sulfotransferase family protein</fullName>
    </recommendedName>
</protein>
<organism evidence="2 3">
    <name type="scientific">Mycobacterium ahvazicum</name>
    <dbReference type="NCBI Taxonomy" id="1964395"/>
    <lineage>
        <taxon>Bacteria</taxon>
        <taxon>Bacillati</taxon>
        <taxon>Actinomycetota</taxon>
        <taxon>Actinomycetes</taxon>
        <taxon>Mycobacteriales</taxon>
        <taxon>Mycobacteriaceae</taxon>
        <taxon>Mycobacterium</taxon>
        <taxon>Mycobacterium simiae complex</taxon>
    </lineage>
</organism>
<dbReference type="SUPFAM" id="SSF52540">
    <property type="entry name" value="P-loop containing nucleoside triphosphate hydrolases"/>
    <property type="match status" value="1"/>
</dbReference>
<feature type="region of interest" description="Disordered" evidence="1">
    <location>
        <begin position="276"/>
        <end position="298"/>
    </location>
</feature>
<dbReference type="RefSeq" id="WP_096290669.1">
    <property type="nucleotide sequence ID" value="NZ_FXEG02000006.1"/>
</dbReference>
<dbReference type="InterPro" id="IPR027417">
    <property type="entry name" value="P-loop_NTPase"/>
</dbReference>
<evidence type="ECO:0008006" key="4">
    <source>
        <dbReference type="Google" id="ProtNLM"/>
    </source>
</evidence>
<evidence type="ECO:0000256" key="1">
    <source>
        <dbReference type="SAM" id="MobiDB-lite"/>
    </source>
</evidence>
<dbReference type="Proteomes" id="UP000236318">
    <property type="component" value="Unassembled WGS sequence"/>
</dbReference>
<evidence type="ECO:0000313" key="3">
    <source>
        <dbReference type="Proteomes" id="UP000236318"/>
    </source>
</evidence>
<evidence type="ECO:0000313" key="2">
    <source>
        <dbReference type="EMBL" id="SOX56705.1"/>
    </source>
</evidence>
<dbReference type="EMBL" id="FXEG02000006">
    <property type="protein sequence ID" value="SOX56705.1"/>
    <property type="molecule type" value="Genomic_DNA"/>
</dbReference>
<gene>
    <name evidence="2" type="ORF">MAAFP003_5413</name>
</gene>
<sequence length="327" mass="35582">MGRTELADWTPVRLDFSGPAPAVWWADLSAERFTDPFFDQTVARWESGPTARPLVRTGLDELESLDGAASLDPAGMIFHLSRCGSTLVSRLLGTQLGLVVVAEPSPLNSLLGLDPAHIDPADLVKTVRLLVRALGRRHGDECRFVLKCTSWNILRREVLAAAFPETPWIWVQRDPARVLASLLAEPPGWLQPPADLVKAAQLFKIDPTLVPTMEHAEFASRALAAMLEAAATQPAGRLVLDYADLPDAVWTRAAPHFGLQTGAGAIERMAEQSRFYSKDPTPRPFTGAEDRPVSGPTREIAERFAGPGYRGLNSLDLTRAALPRDGG</sequence>
<dbReference type="AlphaFoldDB" id="A0A2K4YIU2"/>
<keyword evidence="3" id="KW-1185">Reference proteome</keyword>
<accession>A0A2K4YIU2</accession>
<reference evidence="2" key="1">
    <citation type="submission" date="2018-01" db="EMBL/GenBank/DDBJ databases">
        <authorList>
            <consortium name="Urmite Genomes"/>
        </authorList>
    </citation>
    <scope>NUCLEOTIDE SEQUENCE [LARGE SCALE GENOMIC DNA]</scope>
    <source>
        <strain evidence="2">AFP003</strain>
    </source>
</reference>
<comment type="caution">
    <text evidence="2">The sequence shown here is derived from an EMBL/GenBank/DDBJ whole genome shotgun (WGS) entry which is preliminary data.</text>
</comment>
<dbReference type="OrthoDB" id="5380394at2"/>
<dbReference type="Gene3D" id="3.40.50.300">
    <property type="entry name" value="P-loop containing nucleotide triphosphate hydrolases"/>
    <property type="match status" value="1"/>
</dbReference>
<name>A0A2K4YIU2_9MYCO</name>
<proteinExistence type="predicted"/>